<dbReference type="PANTHER" id="PTHR31642:SF5">
    <property type="entry name" value="OS01G0104900 PROTEIN"/>
    <property type="match status" value="1"/>
</dbReference>
<name>A0A4Y7IB66_PAPSO</name>
<dbReference type="InterPro" id="IPR023213">
    <property type="entry name" value="CAT-like_dom_sf"/>
</dbReference>
<dbReference type="Pfam" id="PF02458">
    <property type="entry name" value="Transferase"/>
    <property type="match status" value="1"/>
</dbReference>
<dbReference type="OMA" id="LKKICAP"/>
<dbReference type="Gramene" id="RZC44649">
    <property type="protein sequence ID" value="RZC44649"/>
    <property type="gene ID" value="C5167_037587"/>
</dbReference>
<dbReference type="InterPro" id="IPR050317">
    <property type="entry name" value="Plant_Fungal_Acyltransferase"/>
</dbReference>
<dbReference type="Gene3D" id="3.30.559.10">
    <property type="entry name" value="Chloramphenicol acetyltransferase-like domain"/>
    <property type="match status" value="2"/>
</dbReference>
<dbReference type="GO" id="GO:0016747">
    <property type="term" value="F:acyltransferase activity, transferring groups other than amino-acyl groups"/>
    <property type="evidence" value="ECO:0007669"/>
    <property type="project" value="TreeGrafter"/>
</dbReference>
<comment type="similarity">
    <text evidence="1">Belongs to the plant acyltransferase family.</text>
</comment>
<evidence type="ECO:0000256" key="1">
    <source>
        <dbReference type="ARBA" id="ARBA00009861"/>
    </source>
</evidence>
<proteinExistence type="inferred from homology"/>
<sequence length="448" mass="50368">MFKELPDCYYETTPSLICPENPTPKHSLYLSNLDDQKFLRFSIKYLYVYKKAIPVNDLKSSLSKVLSYYYPLAGRLRISEEDEDKLEVDCNGEGALFAEAFMSITVDEFMQVSKWPNISWRKKLLCRADAQSFLGIPPLVIQVTNLSCGGMIICIAINHCLCDAFGTSQFLHAWAHLQTKPTADLSGIPFHSRHVLEPRDPLQITFSHLEFTNTTPDVDPSLTLQSQPLVPSCLTFTPSYILRLKRLCVPSLKCTSFEALASHVWRCWIKALNPESSLKIKLLFSANIRNSVEPKLPKGYYGNGFVLGCAETTATQLVNSNLHHGVKLVQNAKAALTDDYVKSMVDFLEENRVKPDLSSTLVISPWSKLGLEDLDFGEGKPLHMGPLASEIYCLFLPVVGDLHAVKVLVSVPEKIVGKFEHYMINDLYEEDGVDLIKDGLELEEKEQL</sequence>
<dbReference type="AlphaFoldDB" id="A0A4Y7IB66"/>
<keyword evidence="3" id="KW-1185">Reference proteome</keyword>
<evidence type="ECO:0000313" key="2">
    <source>
        <dbReference type="EMBL" id="RZC44649.1"/>
    </source>
</evidence>
<evidence type="ECO:0008006" key="4">
    <source>
        <dbReference type="Google" id="ProtNLM"/>
    </source>
</evidence>
<accession>A0A4Y7IB66</accession>
<reference evidence="2 3" key="1">
    <citation type="journal article" date="2018" name="Science">
        <title>The opium poppy genome and morphinan production.</title>
        <authorList>
            <person name="Guo L."/>
            <person name="Winzer T."/>
            <person name="Yang X."/>
            <person name="Li Y."/>
            <person name="Ning Z."/>
            <person name="He Z."/>
            <person name="Teodor R."/>
            <person name="Lu Y."/>
            <person name="Bowser T.A."/>
            <person name="Graham I.A."/>
            <person name="Ye K."/>
        </authorList>
    </citation>
    <scope>NUCLEOTIDE SEQUENCE [LARGE SCALE GENOMIC DNA]</scope>
    <source>
        <strain evidence="3">cv. HN1</strain>
        <tissue evidence="2">Leaves</tissue>
    </source>
</reference>
<dbReference type="OrthoDB" id="671439at2759"/>
<dbReference type="EMBL" id="CM010715">
    <property type="protein sequence ID" value="RZC44649.1"/>
    <property type="molecule type" value="Genomic_DNA"/>
</dbReference>
<protein>
    <recommendedName>
        <fullName evidence="4">Omega-hydroxypalmitate O-feruloyl transferase</fullName>
    </recommendedName>
</protein>
<dbReference type="PANTHER" id="PTHR31642">
    <property type="entry name" value="TRICHOTHECENE 3-O-ACETYLTRANSFERASE"/>
    <property type="match status" value="1"/>
</dbReference>
<dbReference type="Proteomes" id="UP000316621">
    <property type="component" value="Chromosome 1"/>
</dbReference>
<organism evidence="2 3">
    <name type="scientific">Papaver somniferum</name>
    <name type="common">Opium poppy</name>
    <dbReference type="NCBI Taxonomy" id="3469"/>
    <lineage>
        <taxon>Eukaryota</taxon>
        <taxon>Viridiplantae</taxon>
        <taxon>Streptophyta</taxon>
        <taxon>Embryophyta</taxon>
        <taxon>Tracheophyta</taxon>
        <taxon>Spermatophyta</taxon>
        <taxon>Magnoliopsida</taxon>
        <taxon>Ranunculales</taxon>
        <taxon>Papaveraceae</taxon>
        <taxon>Papaveroideae</taxon>
        <taxon>Papaver</taxon>
    </lineage>
</organism>
<evidence type="ECO:0000313" key="3">
    <source>
        <dbReference type="Proteomes" id="UP000316621"/>
    </source>
</evidence>
<gene>
    <name evidence="2" type="ORF">C5167_037587</name>
</gene>